<dbReference type="InterPro" id="IPR002227">
    <property type="entry name" value="Tyrosinase_Cu-bd"/>
</dbReference>
<protein>
    <submittedName>
        <fullName evidence="6">Tyrosinase</fullName>
    </submittedName>
</protein>
<dbReference type="PROSITE" id="PS00498">
    <property type="entry name" value="TYROSINASE_2"/>
    <property type="match status" value="1"/>
</dbReference>
<dbReference type="GO" id="GO:0016491">
    <property type="term" value="F:oxidoreductase activity"/>
    <property type="evidence" value="ECO:0007669"/>
    <property type="project" value="InterPro"/>
</dbReference>
<evidence type="ECO:0000256" key="3">
    <source>
        <dbReference type="SAM" id="MobiDB-lite"/>
    </source>
</evidence>
<feature type="compositionally biased region" description="Gly residues" evidence="3">
    <location>
        <begin position="214"/>
        <end position="226"/>
    </location>
</feature>
<keyword evidence="2" id="KW-0186">Copper</keyword>
<feature type="domain" description="Tyrosinase copper-binding" evidence="4">
    <location>
        <begin position="92"/>
        <end position="109"/>
    </location>
</feature>
<evidence type="ECO:0000313" key="6">
    <source>
        <dbReference type="EMBL" id="SNS32771.1"/>
    </source>
</evidence>
<evidence type="ECO:0000259" key="5">
    <source>
        <dbReference type="PROSITE" id="PS00498"/>
    </source>
</evidence>
<gene>
    <name evidence="6" type="ORF">SAMN05421770_101515</name>
</gene>
<evidence type="ECO:0000256" key="1">
    <source>
        <dbReference type="ARBA" id="ARBA00022723"/>
    </source>
</evidence>
<dbReference type="GO" id="GO:0046872">
    <property type="term" value="F:metal ion binding"/>
    <property type="evidence" value="ECO:0007669"/>
    <property type="project" value="UniProtKB-KW"/>
</dbReference>
<dbReference type="PRINTS" id="PR00092">
    <property type="entry name" value="TYROSINASE"/>
</dbReference>
<dbReference type="Pfam" id="PF25271">
    <property type="entry name" value="DUF7868"/>
    <property type="match status" value="1"/>
</dbReference>
<feature type="region of interest" description="Disordered" evidence="3">
    <location>
        <begin position="200"/>
        <end position="238"/>
    </location>
</feature>
<dbReference type="Pfam" id="PF00264">
    <property type="entry name" value="Tyrosinase"/>
    <property type="match status" value="1"/>
</dbReference>
<dbReference type="PROSITE" id="PS00497">
    <property type="entry name" value="TYROSINASE_1"/>
    <property type="match status" value="1"/>
</dbReference>
<dbReference type="PANTHER" id="PTHR11474">
    <property type="entry name" value="TYROSINASE FAMILY MEMBER"/>
    <property type="match status" value="1"/>
</dbReference>
<name>A0A239DL37_9BACT</name>
<feature type="domain" description="Tyrosinase copper-binding" evidence="5">
    <location>
        <begin position="259"/>
        <end position="270"/>
    </location>
</feature>
<organism evidence="6 7">
    <name type="scientific">Granulicella rosea</name>
    <dbReference type="NCBI Taxonomy" id="474952"/>
    <lineage>
        <taxon>Bacteria</taxon>
        <taxon>Pseudomonadati</taxon>
        <taxon>Acidobacteriota</taxon>
        <taxon>Terriglobia</taxon>
        <taxon>Terriglobales</taxon>
        <taxon>Acidobacteriaceae</taxon>
        <taxon>Granulicella</taxon>
    </lineage>
</organism>
<dbReference type="AlphaFoldDB" id="A0A239DL37"/>
<dbReference type="SUPFAM" id="SSF48056">
    <property type="entry name" value="Di-copper centre-containing domain"/>
    <property type="match status" value="1"/>
</dbReference>
<accession>A0A239DL37</accession>
<dbReference type="RefSeq" id="WP_089406803.1">
    <property type="nucleotide sequence ID" value="NZ_FZOU01000001.1"/>
</dbReference>
<keyword evidence="1" id="KW-0479">Metal-binding</keyword>
<evidence type="ECO:0000259" key="4">
    <source>
        <dbReference type="PROSITE" id="PS00497"/>
    </source>
</evidence>
<keyword evidence="7" id="KW-1185">Reference proteome</keyword>
<dbReference type="Proteomes" id="UP000198356">
    <property type="component" value="Unassembled WGS sequence"/>
</dbReference>
<reference evidence="6 7" key="1">
    <citation type="submission" date="2017-06" db="EMBL/GenBank/DDBJ databases">
        <authorList>
            <person name="Kim H.J."/>
            <person name="Triplett B.A."/>
        </authorList>
    </citation>
    <scope>NUCLEOTIDE SEQUENCE [LARGE SCALE GENOMIC DNA]</scope>
    <source>
        <strain evidence="6 7">DSM 18704</strain>
    </source>
</reference>
<evidence type="ECO:0000313" key="7">
    <source>
        <dbReference type="Proteomes" id="UP000198356"/>
    </source>
</evidence>
<dbReference type="OrthoDB" id="2874181at2"/>
<dbReference type="EMBL" id="FZOU01000001">
    <property type="protein sequence ID" value="SNS32771.1"/>
    <property type="molecule type" value="Genomic_DNA"/>
</dbReference>
<evidence type="ECO:0000256" key="2">
    <source>
        <dbReference type="ARBA" id="ARBA00023008"/>
    </source>
</evidence>
<dbReference type="InterPro" id="IPR057190">
    <property type="entry name" value="DUF7868"/>
</dbReference>
<dbReference type="InterPro" id="IPR008922">
    <property type="entry name" value="Di-copper_centre_dom_sf"/>
</dbReference>
<proteinExistence type="predicted"/>
<sequence>MSNFTRANAWNHGGDFNNPDLFWYALGVRAMQARTLDDKSSWWFFAAIHNEFLNDPDNGPLMWGNLPSPPHVPTGPVPAPAIADLYWNQCQHGSWFFLPWHRGFLLALEARIRAEVNALHGPANWSLPYWNYLGPDTQYAIPPAFELTQMPDGSPNPLYVLARYGPDEPVAGQPRRVYVGTATSQPAGLANGDALKNDLFTGSDLNTDPPGFGGPPTGFLSGGRNGGNLENNPHGHVHLDVGGHSTMGLMSDPRTSALDPIFYVHHANIDRVWEVWNRTGANANPVDPAWLNGPTLAGDRRFIMPMPDGSDLRYTPREMGRLSQMNYTYDVLRPLPVAASAASPLAVPMAAALTERLTRLGIAPPSFEALTVTTGTETELVGATEAPLMLTAAGGTASVRLDAEVLRKVSASLAAPVSPGKVIAPDRLYLHLDGIRGSGGTAILGVYIDAPGEIDAPGAAGLFAGSVALFGLHAASRQDGSHGGEGLHFILGITKIFDRLHLAGALGGETLNVRLAPVRPLPERTKISVGRISLYREGV</sequence>
<dbReference type="PANTHER" id="PTHR11474:SF76">
    <property type="entry name" value="SHKT DOMAIN-CONTAINING PROTEIN"/>
    <property type="match status" value="1"/>
</dbReference>
<dbReference type="Gene3D" id="1.10.1280.10">
    <property type="entry name" value="Di-copper center containing domain from catechol oxidase"/>
    <property type="match status" value="1"/>
</dbReference>
<dbReference type="InterPro" id="IPR050316">
    <property type="entry name" value="Tyrosinase/Hemocyanin"/>
</dbReference>